<comment type="caution">
    <text evidence="3">The sequence shown here is derived from an EMBL/GenBank/DDBJ whole genome shotgun (WGS) entry which is preliminary data.</text>
</comment>
<keyword evidence="4" id="KW-1185">Reference proteome</keyword>
<evidence type="ECO:0000313" key="3">
    <source>
        <dbReference type="EMBL" id="MFC5481143.1"/>
    </source>
</evidence>
<dbReference type="SUPFAM" id="SSF81606">
    <property type="entry name" value="PP2C-like"/>
    <property type="match status" value="1"/>
</dbReference>
<dbReference type="SMART" id="SM00331">
    <property type="entry name" value="PP2C_SIG"/>
    <property type="match status" value="1"/>
</dbReference>
<proteinExistence type="predicted"/>
<name>A0ABW0MTA2_9BURK</name>
<dbReference type="SMART" id="SM00332">
    <property type="entry name" value="PP2Cc"/>
    <property type="match status" value="1"/>
</dbReference>
<dbReference type="Proteomes" id="UP001596101">
    <property type="component" value="Unassembled WGS sequence"/>
</dbReference>
<dbReference type="Gene3D" id="3.60.40.10">
    <property type="entry name" value="PPM-type phosphatase domain"/>
    <property type="match status" value="1"/>
</dbReference>
<organism evidence="3 4">
    <name type="scientific">Massilia suwonensis</name>
    <dbReference type="NCBI Taxonomy" id="648895"/>
    <lineage>
        <taxon>Bacteria</taxon>
        <taxon>Pseudomonadati</taxon>
        <taxon>Pseudomonadota</taxon>
        <taxon>Betaproteobacteria</taxon>
        <taxon>Burkholderiales</taxon>
        <taxon>Oxalobacteraceae</taxon>
        <taxon>Telluria group</taxon>
        <taxon>Massilia</taxon>
    </lineage>
</organism>
<feature type="domain" description="PPM-type phosphatase" evidence="1">
    <location>
        <begin position="41"/>
        <end position="303"/>
    </location>
</feature>
<reference evidence="4" key="1">
    <citation type="journal article" date="2019" name="Int. J. Syst. Evol. Microbiol.">
        <title>The Global Catalogue of Microorganisms (GCM) 10K type strain sequencing project: providing services to taxonomists for standard genome sequencing and annotation.</title>
        <authorList>
            <consortium name="The Broad Institute Genomics Platform"/>
            <consortium name="The Broad Institute Genome Sequencing Center for Infectious Disease"/>
            <person name="Wu L."/>
            <person name="Ma J."/>
        </authorList>
    </citation>
    <scope>NUCLEOTIDE SEQUENCE [LARGE SCALE GENOMIC DNA]</scope>
    <source>
        <strain evidence="4">CCUG 43111</strain>
    </source>
</reference>
<keyword evidence="3" id="KW-0378">Hydrolase</keyword>
<dbReference type="GO" id="GO:0004722">
    <property type="term" value="F:protein serine/threonine phosphatase activity"/>
    <property type="evidence" value="ECO:0007669"/>
    <property type="project" value="UniProtKB-EC"/>
</dbReference>
<evidence type="ECO:0000313" key="4">
    <source>
        <dbReference type="Proteomes" id="UP001596101"/>
    </source>
</evidence>
<accession>A0ABW0MTA2</accession>
<protein>
    <submittedName>
        <fullName evidence="3">PP2C family protein-serine/threonine phosphatase</fullName>
        <ecNumber evidence="3">3.1.3.16</ecNumber>
    </submittedName>
</protein>
<feature type="domain" description="PPM-type phosphatase" evidence="2">
    <location>
        <begin position="10"/>
        <end position="301"/>
    </location>
</feature>
<gene>
    <name evidence="3" type="ORF">ACFPQ5_23355</name>
</gene>
<evidence type="ECO:0000259" key="1">
    <source>
        <dbReference type="SMART" id="SM00331"/>
    </source>
</evidence>
<dbReference type="RefSeq" id="WP_379761314.1">
    <property type="nucleotide sequence ID" value="NZ_JBHSMR010000014.1"/>
</dbReference>
<sequence>MPKGAHKDRRFEVAAASRIGAGPHQRLENQDNFLVIDGTGRATYLRDGRTQSAQLAHWPQGHRRLAVMDGMGGHGHGREAAESVAAGLLAIPACADIPTLTRHLDSLHHTLQARFDALMEAAPRPGTTLTMLEIPPSGPPLLWHAGDSRLYEITPQAVSCLSVDHVPATVLAIGGLLDEEAWRHHVHGSHAPQIAQAFILGNTLLDPARLDDGLVALDGNTLPPWLRALPDRRAVTLRPDATYLLATDGFWSCRDPAEFVARWPRLFAQDSAQACLDALFGEMETHPPLGLQPDNLTAIVLRVHGAARDETALPQ</sequence>
<dbReference type="InterPro" id="IPR001932">
    <property type="entry name" value="PPM-type_phosphatase-like_dom"/>
</dbReference>
<dbReference type="EC" id="3.1.3.16" evidence="3"/>
<evidence type="ECO:0000259" key="2">
    <source>
        <dbReference type="SMART" id="SM00332"/>
    </source>
</evidence>
<dbReference type="EMBL" id="JBHSMR010000014">
    <property type="protein sequence ID" value="MFC5481143.1"/>
    <property type="molecule type" value="Genomic_DNA"/>
</dbReference>
<dbReference type="InterPro" id="IPR036457">
    <property type="entry name" value="PPM-type-like_dom_sf"/>
</dbReference>